<dbReference type="Pfam" id="PF00418">
    <property type="entry name" value="Tubulin-binding"/>
    <property type="match status" value="4"/>
</dbReference>
<dbReference type="GO" id="GO:0000226">
    <property type="term" value="P:microtubule cytoskeleton organization"/>
    <property type="evidence" value="ECO:0007669"/>
    <property type="project" value="TreeGrafter"/>
</dbReference>
<evidence type="ECO:0000256" key="2">
    <source>
        <dbReference type="ARBA" id="ARBA00022490"/>
    </source>
</evidence>
<evidence type="ECO:0000256" key="1">
    <source>
        <dbReference type="ARBA" id="ARBA00004245"/>
    </source>
</evidence>
<dbReference type="Ensembl" id="ENSCMMT00000024522.1">
    <property type="protein sequence ID" value="ENSCMMP00000022383.1"/>
    <property type="gene ID" value="ENSCMMG00000014050.1"/>
</dbReference>
<proteinExistence type="predicted"/>
<keyword evidence="6 7" id="KW-0206">Cytoskeleton</keyword>
<dbReference type="InterPro" id="IPR001084">
    <property type="entry name" value="MAP_tubulin-bd_rpt"/>
</dbReference>
<feature type="compositionally biased region" description="Basic and acidic residues" evidence="8">
    <location>
        <begin position="729"/>
        <end position="738"/>
    </location>
</feature>
<evidence type="ECO:0000256" key="6">
    <source>
        <dbReference type="ARBA" id="ARBA00023212"/>
    </source>
</evidence>
<reference evidence="9" key="2">
    <citation type="submission" date="2025-09" db="UniProtKB">
        <authorList>
            <consortium name="Ensembl"/>
        </authorList>
    </citation>
    <scope>IDENTIFICATION</scope>
</reference>
<feature type="region of interest" description="Disordered" evidence="8">
    <location>
        <begin position="439"/>
        <end position="461"/>
    </location>
</feature>
<sequence>MADLDHNLSLADALTEPPPEIEEEVKRDFIATLEAEKFDDVVGETVNKTDYVPLLDDDDAKAGGQEPKGKAHADSNQVEHTSASGPTVLENGDHGIEDHRPVFPGEIMDEKLSYKEFLDRNDTWAMDDRDLCFESQPVFKPMEMADPFSMHRGENLPDLAFPADMKNVQLFTDHVDTSTAIHAPHGSMMVPEQPFLGSPYCPAEVLDPSAFVGLDSAAEFLQDNAVPEDHWMGAQHDVKGPDASFFVEPSADAQCVPASDVTSISAEKAGSILAGDTKPPQAADAGFAPAAEAEPPQALDVGFAPAPEAKPPNGIDAMFAPVVDTGLNPAADSKSHHAVDLEFAPAADAGFAPAADTKSHHAMDLAFSPVADTESQHAVDLEFAPPAEAHHLHAVDSGFAPVAEAKPFPAVDSGFVSASEAKPVPAADTKLAASEELITSEPSVEHGKSPFREPPAEAPASMEEELKGPEACVDLPLEKAKDSIPSPSHHEDRLPEWTNHLPEPAVPVEAKEVVALENKDLLAEKPVTVDVTVTEKPKEQAEHNHIEHAQPQQEKALQEPTAKPEEPKPAEAVPGNDITAPPNKELPPSPEKKTKPAAATPSAKPAATKARPLPATSPKRPASAAPAQNKKPTSPTAGPTSATAPKRPATSTTRPSTLTTKEPKPKVTEAKSPDKRTSLSKPPSSVTPRTTAKSTSAAPKTTAASAVTAAAGTKSTTTSPPKRPTSIKTDAKPADAKKPAAKSPSADLARPKSASGNAVKSSATTPTTTSSAPSLPGAAASRPKPKPAATKPTTTSTATADAKKTTAKAPTKPSTVSKPPRPTSSVSAPDLKNVRSKIGSTDNIKHQPGGGKGKVEKKPESAAAARKPEPNAVSKMATAKTTVTKEGAPKQPNGKVQIVSKKANYSHVQSKCGSKDNIKHVPGGGNVQIQNKKVDLSKVSSKCGSKANIKHKPGGGDVKIENQKLNFKEKAQAKVGSLDNVGHLPAGGTVKAEGSAEPGQLPPAPQNGEVPAAPAGSEMRENGVGPAVPTALSGGDQREIQSFETQIQETSKCLCLLSTHSAGWDGESTAAGAEQPPVSTGHTAVS</sequence>
<evidence type="ECO:0000256" key="4">
    <source>
        <dbReference type="ARBA" id="ARBA00022701"/>
    </source>
</evidence>
<dbReference type="GO" id="GO:0008017">
    <property type="term" value="F:microtubule binding"/>
    <property type="evidence" value="ECO:0007669"/>
    <property type="project" value="InterPro"/>
</dbReference>
<feature type="compositionally biased region" description="Basic and acidic residues" evidence="8">
    <location>
        <begin position="443"/>
        <end position="455"/>
    </location>
</feature>
<dbReference type="GO" id="GO:0005874">
    <property type="term" value="C:microtubule"/>
    <property type="evidence" value="ECO:0007669"/>
    <property type="project" value="UniProtKB-KW"/>
</dbReference>
<dbReference type="GO" id="GO:0031175">
    <property type="term" value="P:neuron projection development"/>
    <property type="evidence" value="ECO:0007669"/>
    <property type="project" value="TreeGrafter"/>
</dbReference>
<feature type="compositionally biased region" description="Polar residues" evidence="8">
    <location>
        <begin position="74"/>
        <end position="85"/>
    </location>
</feature>
<evidence type="ECO:0000256" key="5">
    <source>
        <dbReference type="ARBA" id="ARBA00022737"/>
    </source>
</evidence>
<feature type="region of interest" description="Disordered" evidence="8">
    <location>
        <begin position="1064"/>
        <end position="1086"/>
    </location>
</feature>
<keyword evidence="4 7" id="KW-0493">Microtubule</keyword>
<comment type="subcellular location">
    <subcellularLocation>
        <location evidence="1 7">Cytoplasm</location>
        <location evidence="1 7">Cytoskeleton</location>
    </subcellularLocation>
</comment>
<feature type="region of interest" description="Disordered" evidence="8">
    <location>
        <begin position="976"/>
        <end position="1034"/>
    </location>
</feature>
<dbReference type="PROSITE" id="PS00229">
    <property type="entry name" value="TAU_MAP_1"/>
    <property type="match status" value="3"/>
</dbReference>
<keyword evidence="3" id="KW-0597">Phosphoprotein</keyword>
<name>A0A8C3CQU3_CAIMO</name>
<keyword evidence="10" id="KW-1185">Reference proteome</keyword>
<feature type="compositionally biased region" description="Low complexity" evidence="8">
    <location>
        <begin position="596"/>
        <end position="612"/>
    </location>
</feature>
<evidence type="ECO:0000313" key="10">
    <source>
        <dbReference type="Proteomes" id="UP000694556"/>
    </source>
</evidence>
<feature type="region of interest" description="Disordered" evidence="8">
    <location>
        <begin position="1"/>
        <end position="23"/>
    </location>
</feature>
<dbReference type="InterPro" id="IPR027324">
    <property type="entry name" value="MAP2/MAP4/Tau"/>
</dbReference>
<dbReference type="GO" id="GO:0043005">
    <property type="term" value="C:neuron projection"/>
    <property type="evidence" value="ECO:0007669"/>
    <property type="project" value="TreeGrafter"/>
</dbReference>
<feature type="compositionally biased region" description="Basic and acidic residues" evidence="8">
    <location>
        <begin position="661"/>
        <end position="677"/>
    </location>
</feature>
<evidence type="ECO:0000256" key="3">
    <source>
        <dbReference type="ARBA" id="ARBA00022553"/>
    </source>
</evidence>
<accession>A0A8C3CQU3</accession>
<keyword evidence="5" id="KW-0677">Repeat</keyword>
<reference evidence="9" key="1">
    <citation type="submission" date="2025-08" db="UniProtKB">
        <authorList>
            <consortium name="Ensembl"/>
        </authorList>
    </citation>
    <scope>IDENTIFICATION</scope>
</reference>
<feature type="region of interest" description="Disordered" evidence="8">
    <location>
        <begin position="49"/>
        <end position="94"/>
    </location>
</feature>
<evidence type="ECO:0000256" key="8">
    <source>
        <dbReference type="SAM" id="MobiDB-lite"/>
    </source>
</evidence>
<dbReference type="AlphaFoldDB" id="A0A8C3CQU3"/>
<dbReference type="PROSITE" id="PS51491">
    <property type="entry name" value="TAU_MAP_2"/>
    <property type="match status" value="4"/>
</dbReference>
<evidence type="ECO:0000256" key="7">
    <source>
        <dbReference type="RuleBase" id="RU000686"/>
    </source>
</evidence>
<feature type="compositionally biased region" description="Polar residues" evidence="8">
    <location>
        <begin position="1077"/>
        <end position="1086"/>
    </location>
</feature>
<dbReference type="PANTHER" id="PTHR11501">
    <property type="entry name" value="MICROTUBULE-ASSOCIATED PROTEIN"/>
    <property type="match status" value="1"/>
</dbReference>
<feature type="region of interest" description="Disordered" evidence="8">
    <location>
        <begin position="522"/>
        <end position="959"/>
    </location>
</feature>
<organism evidence="9 10">
    <name type="scientific">Cairina moschata</name>
    <name type="common">Muscovy duck</name>
    <dbReference type="NCBI Taxonomy" id="8855"/>
    <lineage>
        <taxon>Eukaryota</taxon>
        <taxon>Metazoa</taxon>
        <taxon>Chordata</taxon>
        <taxon>Craniata</taxon>
        <taxon>Vertebrata</taxon>
        <taxon>Euteleostomi</taxon>
        <taxon>Archelosauria</taxon>
        <taxon>Archosauria</taxon>
        <taxon>Dinosauria</taxon>
        <taxon>Saurischia</taxon>
        <taxon>Theropoda</taxon>
        <taxon>Coelurosauria</taxon>
        <taxon>Aves</taxon>
        <taxon>Neognathae</taxon>
        <taxon>Galloanserae</taxon>
        <taxon>Anseriformes</taxon>
        <taxon>Anatidae</taxon>
        <taxon>Anatinae</taxon>
        <taxon>Cairina</taxon>
    </lineage>
</organism>
<protein>
    <recommendedName>
        <fullName evidence="7">Microtubule-associated protein</fullName>
    </recommendedName>
</protein>
<feature type="compositionally biased region" description="Low complexity" evidence="8">
    <location>
        <begin position="630"/>
        <end position="660"/>
    </location>
</feature>
<evidence type="ECO:0000313" key="9">
    <source>
        <dbReference type="Ensembl" id="ENSCMMP00000022383.1"/>
    </source>
</evidence>
<dbReference type="Proteomes" id="UP000694556">
    <property type="component" value="Unassembled WGS sequence"/>
</dbReference>
<feature type="compositionally biased region" description="Basic and acidic residues" evidence="8">
    <location>
        <begin position="533"/>
        <end position="548"/>
    </location>
</feature>
<feature type="compositionally biased region" description="Low complexity" evidence="8">
    <location>
        <begin position="687"/>
        <end position="728"/>
    </location>
</feature>
<feature type="compositionally biased region" description="Low complexity" evidence="8">
    <location>
        <begin position="761"/>
        <end position="800"/>
    </location>
</feature>
<dbReference type="PANTHER" id="PTHR11501:SF16">
    <property type="entry name" value="MICROTUBULE-ASSOCIATED PROTEIN 4"/>
    <property type="match status" value="1"/>
</dbReference>
<keyword evidence="2 7" id="KW-0963">Cytoplasm</keyword>